<dbReference type="InterPro" id="IPR036860">
    <property type="entry name" value="SH2_dom_sf"/>
</dbReference>
<protein>
    <recommendedName>
        <fullName evidence="12">Tyrosine-protein kinase</fullName>
        <ecNumber evidence="12">2.7.10.2</ecNumber>
    </recommendedName>
</protein>
<evidence type="ECO:0000256" key="3">
    <source>
        <dbReference type="ARBA" id="ARBA00022741"/>
    </source>
</evidence>
<dbReference type="SMART" id="SM00219">
    <property type="entry name" value="TyrKc"/>
    <property type="match status" value="1"/>
</dbReference>
<dbReference type="SUPFAM" id="SSF50044">
    <property type="entry name" value="SH3-domain"/>
    <property type="match status" value="1"/>
</dbReference>
<dbReference type="InterPro" id="IPR001245">
    <property type="entry name" value="Ser-Thr/Tyr_kinase_cat_dom"/>
</dbReference>
<dbReference type="InterPro" id="IPR020635">
    <property type="entry name" value="Tyr_kinase_cat_dom"/>
</dbReference>
<keyword evidence="6 9" id="KW-0727">SH2 domain</keyword>
<dbReference type="CDD" id="cd09935">
    <property type="entry name" value="SH2_ABL"/>
    <property type="match status" value="1"/>
</dbReference>
<evidence type="ECO:0000256" key="9">
    <source>
        <dbReference type="PROSITE-ProRule" id="PRU00191"/>
    </source>
</evidence>
<keyword evidence="1 10" id="KW-0728">SH3 domain</keyword>
<keyword evidence="3 11" id="KW-0547">Nucleotide-binding</keyword>
<dbReference type="Pfam" id="PF07714">
    <property type="entry name" value="PK_Tyr_Ser-Thr"/>
    <property type="match status" value="1"/>
</dbReference>
<proteinExistence type="inferred from homology"/>
<reference evidence="17 18" key="1">
    <citation type="submission" date="2024-02" db="EMBL/GenBank/DDBJ databases">
        <authorList>
            <person name="Daric V."/>
            <person name="Darras S."/>
        </authorList>
    </citation>
    <scope>NUCLEOTIDE SEQUENCE [LARGE SCALE GENOMIC DNA]</scope>
</reference>
<evidence type="ECO:0000256" key="10">
    <source>
        <dbReference type="PROSITE-ProRule" id="PRU00192"/>
    </source>
</evidence>
<dbReference type="PROSITE" id="PS00109">
    <property type="entry name" value="PROTEIN_KINASE_TYR"/>
    <property type="match status" value="1"/>
</dbReference>
<evidence type="ECO:0000256" key="13">
    <source>
        <dbReference type="SAM" id="MobiDB-lite"/>
    </source>
</evidence>
<keyword evidence="5 11" id="KW-0067">ATP-binding</keyword>
<feature type="domain" description="SH2" evidence="14">
    <location>
        <begin position="107"/>
        <end position="197"/>
    </location>
</feature>
<dbReference type="InterPro" id="IPR000980">
    <property type="entry name" value="SH2"/>
</dbReference>
<gene>
    <name evidence="17" type="ORF">CVLEPA_LOCUS4891</name>
</gene>
<dbReference type="EC" id="2.7.10.2" evidence="12"/>
<accession>A0ABP0F6I5</accession>
<feature type="compositionally biased region" description="Polar residues" evidence="13">
    <location>
        <begin position="577"/>
        <end position="594"/>
    </location>
</feature>
<dbReference type="PANTHER" id="PTHR24418">
    <property type="entry name" value="TYROSINE-PROTEIN KINASE"/>
    <property type="match status" value="1"/>
</dbReference>
<evidence type="ECO:0000256" key="5">
    <source>
        <dbReference type="ARBA" id="ARBA00022840"/>
    </source>
</evidence>
<dbReference type="SMART" id="SM00326">
    <property type="entry name" value="SH3"/>
    <property type="match status" value="1"/>
</dbReference>
<evidence type="ECO:0000256" key="4">
    <source>
        <dbReference type="ARBA" id="ARBA00022777"/>
    </source>
</evidence>
<feature type="binding site" evidence="11">
    <location>
        <position position="251"/>
    </location>
    <ligand>
        <name>ATP</name>
        <dbReference type="ChEBI" id="CHEBI:30616"/>
    </ligand>
</feature>
<comment type="catalytic activity">
    <reaction evidence="8 12">
        <text>L-tyrosyl-[protein] + ATP = O-phospho-L-tyrosyl-[protein] + ADP + H(+)</text>
        <dbReference type="Rhea" id="RHEA:10596"/>
        <dbReference type="Rhea" id="RHEA-COMP:10136"/>
        <dbReference type="Rhea" id="RHEA-COMP:20101"/>
        <dbReference type="ChEBI" id="CHEBI:15378"/>
        <dbReference type="ChEBI" id="CHEBI:30616"/>
        <dbReference type="ChEBI" id="CHEBI:46858"/>
        <dbReference type="ChEBI" id="CHEBI:61978"/>
        <dbReference type="ChEBI" id="CHEBI:456216"/>
        <dbReference type="EC" id="2.7.10.2"/>
    </reaction>
</comment>
<dbReference type="PROSITE" id="PS50001">
    <property type="entry name" value="SH2"/>
    <property type="match status" value="1"/>
</dbReference>
<dbReference type="InterPro" id="IPR000719">
    <property type="entry name" value="Prot_kinase_dom"/>
</dbReference>
<feature type="domain" description="SH3" evidence="15">
    <location>
        <begin position="27"/>
        <end position="101"/>
    </location>
</feature>
<dbReference type="Proteomes" id="UP001642483">
    <property type="component" value="Unassembled WGS sequence"/>
</dbReference>
<dbReference type="InterPro" id="IPR001452">
    <property type="entry name" value="SH3_domain"/>
</dbReference>
<dbReference type="InterPro" id="IPR036028">
    <property type="entry name" value="SH3-like_dom_sf"/>
</dbReference>
<dbReference type="Gene3D" id="1.10.510.10">
    <property type="entry name" value="Transferase(Phosphotransferase) domain 1"/>
    <property type="match status" value="1"/>
</dbReference>
<evidence type="ECO:0000256" key="12">
    <source>
        <dbReference type="RuleBase" id="RU362096"/>
    </source>
</evidence>
<keyword evidence="4 12" id="KW-0418">Kinase</keyword>
<organism evidence="17 18">
    <name type="scientific">Clavelina lepadiformis</name>
    <name type="common">Light-bulb sea squirt</name>
    <name type="synonym">Ascidia lepadiformis</name>
    <dbReference type="NCBI Taxonomy" id="159417"/>
    <lineage>
        <taxon>Eukaryota</taxon>
        <taxon>Metazoa</taxon>
        <taxon>Chordata</taxon>
        <taxon>Tunicata</taxon>
        <taxon>Ascidiacea</taxon>
        <taxon>Aplousobranchia</taxon>
        <taxon>Clavelinidae</taxon>
        <taxon>Clavelina</taxon>
    </lineage>
</organism>
<dbReference type="PROSITE" id="PS50002">
    <property type="entry name" value="SH3"/>
    <property type="match status" value="1"/>
</dbReference>
<evidence type="ECO:0000313" key="18">
    <source>
        <dbReference type="Proteomes" id="UP001642483"/>
    </source>
</evidence>
<dbReference type="InterPro" id="IPR017441">
    <property type="entry name" value="Protein_kinase_ATP_BS"/>
</dbReference>
<dbReference type="Gene3D" id="1.20.120.330">
    <property type="entry name" value="Nucleotidyltransferases domain 2"/>
    <property type="match status" value="1"/>
</dbReference>
<keyword evidence="2 12" id="KW-0808">Transferase</keyword>
<dbReference type="Pfam" id="PF00017">
    <property type="entry name" value="SH2"/>
    <property type="match status" value="1"/>
</dbReference>
<feature type="compositionally biased region" description="Polar residues" evidence="13">
    <location>
        <begin position="647"/>
        <end position="656"/>
    </location>
</feature>
<keyword evidence="18" id="KW-1185">Reference proteome</keyword>
<dbReference type="PRINTS" id="PR00109">
    <property type="entry name" value="TYRKINASE"/>
</dbReference>
<evidence type="ECO:0000259" key="14">
    <source>
        <dbReference type="PROSITE" id="PS50001"/>
    </source>
</evidence>
<evidence type="ECO:0000256" key="8">
    <source>
        <dbReference type="ARBA" id="ARBA00051245"/>
    </source>
</evidence>
<dbReference type="SUPFAM" id="SSF55550">
    <property type="entry name" value="SH2 domain"/>
    <property type="match status" value="1"/>
</dbReference>
<name>A0ABP0F6I5_CLALP</name>
<dbReference type="InterPro" id="IPR050198">
    <property type="entry name" value="Non-receptor_tyrosine_kinases"/>
</dbReference>
<evidence type="ECO:0000256" key="6">
    <source>
        <dbReference type="ARBA" id="ARBA00022999"/>
    </source>
</evidence>
<dbReference type="Gene3D" id="3.30.200.20">
    <property type="entry name" value="Phosphorylase Kinase, domain 1"/>
    <property type="match status" value="1"/>
</dbReference>
<dbReference type="Gene3D" id="3.30.505.10">
    <property type="entry name" value="SH2 domain"/>
    <property type="match status" value="1"/>
</dbReference>
<evidence type="ECO:0000256" key="2">
    <source>
        <dbReference type="ARBA" id="ARBA00022679"/>
    </source>
</evidence>
<dbReference type="PROSITE" id="PS00107">
    <property type="entry name" value="PROTEIN_KINASE_ATP"/>
    <property type="match status" value="1"/>
</dbReference>
<dbReference type="CDD" id="cd11850">
    <property type="entry name" value="SH3_Abl"/>
    <property type="match status" value="1"/>
</dbReference>
<feature type="region of interest" description="Disordered" evidence="13">
    <location>
        <begin position="638"/>
        <end position="657"/>
    </location>
</feature>
<feature type="region of interest" description="Disordered" evidence="13">
    <location>
        <begin position="577"/>
        <end position="621"/>
    </location>
</feature>
<evidence type="ECO:0000259" key="15">
    <source>
        <dbReference type="PROSITE" id="PS50002"/>
    </source>
</evidence>
<sequence>MSVIFCYLFTVMFSVLYLYTCVMTNVDDSDLFVALYPFIAGGGNQLSLQKGCQLQVLRYNRTGEWCEAKVVSLGDNTSSSQELKVGSKGWVPSNYITLAASLTLHSWYHGAISRAAAEYLLASGINGSFLVRDSESCPGQLSVSVRCNGSVYHYRINNDSNNLFFISPEHRFNTLPELVHHHSYAPDGLITTLHYPASKNNKPTVYSMSPDYDEWEVDRSEIHMKQRLGGGQYGDVYEALWKSYNRTVAVKTFREDTTNTEEFLKEAAVMKSIKHPNLVQLLGVCTLEPPFYIVTEFMSRGNLLEYLRKSDKTIINDVVLLYMSVQIALAMEYLEKRNYIHRDLAARNCLVEENNIVKVADFGLSRLMAIGDDYTAKAGAKFPIKWTAPESLAYNRFSTKSDVWSFGILLWEIATYGMSPYPGVDLSMVYEKLENGYRMDAPKTCSRAVHLLMLECWYWDACDRPTFTEIRCRLDGMFQDFNTEPITEEEDIFETKPPILPGKRNRLSDTGSGGSGTTTPVPSPRVAIKSRNVSTNNSKQNVSDITGIHSVNTATVNEDQSIGHEELRSVVGLTVPSMSSSNFTVPGAPLSSSAYRKEIDNQSQRKRRQAPQPPTRFSSFQSTDAKVIPLVIRTEDESDDKGMFAESTGSGYTNKGTLKDKKTSIFSKLVPRFKNRRSVSTENDDEELVVSMYTNQKAQEGFFTRSNVRRSWRKVADHISHSKKTALKSSHSTNNDFLLKGSQSLQPSCKVISAVKTSSAPIGGVKLLPSNNVISPNIVTSSSQQSFCKEHTVSDRLEKLSFSSGQLNQNEDIPNYDFKNKPATLRLKSYDSALHGSTKEDVNIRPTQVLPLTSQDSSILKQKIGMEWENCPSGSNLSRASDDQTPDTPPPAFKPPAPTKTAFESSNDTKVPSFLATGDHSPLTLQFTADKNSKYNDNSLSRDKLEKRNFSTIHPVTPGRSSKRTQREAKLATSQVSKEDFVYLLRRTQSSLRSASNDKMQQSLVIRDMHRLIKTAENYLEHVPLRNRFQFREKCQTLEREISGIDADQHDKTFQVAYAAQLVNDIGALL</sequence>
<evidence type="ECO:0000259" key="16">
    <source>
        <dbReference type="PROSITE" id="PS50011"/>
    </source>
</evidence>
<dbReference type="SMART" id="SM00252">
    <property type="entry name" value="SH2"/>
    <property type="match status" value="1"/>
</dbReference>
<evidence type="ECO:0000256" key="7">
    <source>
        <dbReference type="ARBA" id="ARBA00023137"/>
    </source>
</evidence>
<comment type="similarity">
    <text evidence="12">Belongs to the protein kinase superfamily. Tyr protein kinase family.</text>
</comment>
<evidence type="ECO:0000256" key="1">
    <source>
        <dbReference type="ARBA" id="ARBA00022443"/>
    </source>
</evidence>
<dbReference type="Gene3D" id="2.30.30.40">
    <property type="entry name" value="SH3 Domains"/>
    <property type="match status" value="1"/>
</dbReference>
<keyword evidence="7 12" id="KW-0829">Tyrosine-protein kinase</keyword>
<feature type="domain" description="Protein kinase" evidence="16">
    <location>
        <begin position="222"/>
        <end position="478"/>
    </location>
</feature>
<evidence type="ECO:0000256" key="11">
    <source>
        <dbReference type="PROSITE-ProRule" id="PRU10141"/>
    </source>
</evidence>
<dbReference type="InterPro" id="IPR008266">
    <property type="entry name" value="Tyr_kinase_AS"/>
</dbReference>
<evidence type="ECO:0000313" key="17">
    <source>
        <dbReference type="EMBL" id="CAK8675310.1"/>
    </source>
</evidence>
<dbReference type="EMBL" id="CAWYQH010000013">
    <property type="protein sequence ID" value="CAK8675310.1"/>
    <property type="molecule type" value="Genomic_DNA"/>
</dbReference>
<feature type="compositionally biased region" description="Pro residues" evidence="13">
    <location>
        <begin position="887"/>
        <end position="898"/>
    </location>
</feature>
<comment type="caution">
    <text evidence="17">The sequence shown here is derived from an EMBL/GenBank/DDBJ whole genome shotgun (WGS) entry which is preliminary data.</text>
</comment>
<dbReference type="PROSITE" id="PS50011">
    <property type="entry name" value="PROTEIN_KINASE_DOM"/>
    <property type="match status" value="1"/>
</dbReference>
<dbReference type="InterPro" id="IPR011009">
    <property type="entry name" value="Kinase-like_dom_sf"/>
</dbReference>
<dbReference type="SUPFAM" id="SSF56112">
    <property type="entry name" value="Protein kinase-like (PK-like)"/>
    <property type="match status" value="1"/>
</dbReference>
<feature type="region of interest" description="Disordered" evidence="13">
    <location>
        <begin position="870"/>
        <end position="906"/>
    </location>
</feature>
<dbReference type="PRINTS" id="PR00401">
    <property type="entry name" value="SH2DOMAIN"/>
</dbReference>
<dbReference type="InterPro" id="IPR035837">
    <property type="entry name" value="ABL_SH2"/>
</dbReference>
<feature type="region of interest" description="Disordered" evidence="13">
    <location>
        <begin position="496"/>
        <end position="527"/>
    </location>
</feature>